<protein>
    <submittedName>
        <fullName evidence="9">Peptidase family S54, Rhomboid family protein</fullName>
    </submittedName>
</protein>
<sequence length="249" mass="28482">MMKITPVVKQLLIINIIFFIGSQLVPVSYEYLALFFPENPGFKFWQPITHMFMHGGFAHIAFNMFALYSFGSTLEHFWGGKKFLFFYISCGLGAALVNFAVNYYFYQDSLNILLANGFNKTDILSLLNEGKIDTRWQQILTVSEFKHFTEAYLGTVIGASGAVYGLLIAFTFMFPNAELGIMFIPIPIKAKYFVPVYMLLFDGFFGIFGSSFMGIESGIAHYAHIGGALFGFLIMWYWKKNQFNNNRWN</sequence>
<evidence type="ECO:0000259" key="8">
    <source>
        <dbReference type="Pfam" id="PF01694"/>
    </source>
</evidence>
<keyword evidence="6 7" id="KW-0472">Membrane</keyword>
<evidence type="ECO:0000313" key="9">
    <source>
        <dbReference type="EMBL" id="KQB41665.1"/>
    </source>
</evidence>
<feature type="transmembrane region" description="Helical" evidence="7">
    <location>
        <begin position="52"/>
        <end position="71"/>
    </location>
</feature>
<name>A0A0Q0S7Z5_9FLAO</name>
<keyword evidence="3 7" id="KW-0812">Transmembrane</keyword>
<evidence type="ECO:0000256" key="1">
    <source>
        <dbReference type="ARBA" id="ARBA00004141"/>
    </source>
</evidence>
<feature type="domain" description="Peptidase S54 rhomboid" evidence="8">
    <location>
        <begin position="145"/>
        <end position="238"/>
    </location>
</feature>
<comment type="similarity">
    <text evidence="2">Belongs to the peptidase S54 family.</text>
</comment>
<dbReference type="InterPro" id="IPR035952">
    <property type="entry name" value="Rhomboid-like_sf"/>
</dbReference>
<evidence type="ECO:0000256" key="4">
    <source>
        <dbReference type="ARBA" id="ARBA00022801"/>
    </source>
</evidence>
<gene>
    <name evidence="9" type="ORF">RC62_4011</name>
</gene>
<reference evidence="9 10" key="1">
    <citation type="submission" date="2014-09" db="EMBL/GenBank/DDBJ databases">
        <title>Genome sequence of Flavobacterium aquidurense RC62.</title>
        <authorList>
            <person name="Kim J.F."/>
            <person name="Kwak M.-J."/>
        </authorList>
    </citation>
    <scope>NUCLEOTIDE SEQUENCE [LARGE SCALE GENOMIC DNA]</scope>
    <source>
        <strain evidence="9 10">RC62</strain>
    </source>
</reference>
<dbReference type="RefSeq" id="WP_055093341.1">
    <property type="nucleotide sequence ID" value="NZ_JRLF01000007.1"/>
</dbReference>
<dbReference type="Gene3D" id="1.20.1540.10">
    <property type="entry name" value="Rhomboid-like"/>
    <property type="match status" value="1"/>
</dbReference>
<dbReference type="GO" id="GO:0016020">
    <property type="term" value="C:membrane"/>
    <property type="evidence" value="ECO:0007669"/>
    <property type="project" value="UniProtKB-SubCell"/>
</dbReference>
<dbReference type="SUPFAM" id="SSF144091">
    <property type="entry name" value="Rhomboid-like"/>
    <property type="match status" value="1"/>
</dbReference>
<dbReference type="PANTHER" id="PTHR43731">
    <property type="entry name" value="RHOMBOID PROTEASE"/>
    <property type="match status" value="1"/>
</dbReference>
<dbReference type="Pfam" id="PF01694">
    <property type="entry name" value="Rhomboid"/>
    <property type="match status" value="2"/>
</dbReference>
<evidence type="ECO:0000256" key="2">
    <source>
        <dbReference type="ARBA" id="ARBA00009045"/>
    </source>
</evidence>
<dbReference type="GO" id="GO:0004252">
    <property type="term" value="F:serine-type endopeptidase activity"/>
    <property type="evidence" value="ECO:0007669"/>
    <property type="project" value="InterPro"/>
</dbReference>
<dbReference type="OrthoDB" id="9807874at2"/>
<evidence type="ECO:0000256" key="7">
    <source>
        <dbReference type="SAM" id="Phobius"/>
    </source>
</evidence>
<dbReference type="InterPro" id="IPR022764">
    <property type="entry name" value="Peptidase_S54_rhomboid_dom"/>
</dbReference>
<accession>A0A0Q0S7Z5</accession>
<organism evidence="9 10">
    <name type="scientific">Flavobacterium aquidurense</name>
    <dbReference type="NCBI Taxonomy" id="362413"/>
    <lineage>
        <taxon>Bacteria</taxon>
        <taxon>Pseudomonadati</taxon>
        <taxon>Bacteroidota</taxon>
        <taxon>Flavobacteriia</taxon>
        <taxon>Flavobacteriales</taxon>
        <taxon>Flavobacteriaceae</taxon>
        <taxon>Flavobacterium</taxon>
    </lineage>
</organism>
<feature type="transmembrane region" description="Helical" evidence="7">
    <location>
        <begin position="219"/>
        <end position="238"/>
    </location>
</feature>
<evidence type="ECO:0000256" key="6">
    <source>
        <dbReference type="ARBA" id="ARBA00023136"/>
    </source>
</evidence>
<dbReference type="STRING" id="362413.RC62_4011"/>
<keyword evidence="4" id="KW-0378">Hydrolase</keyword>
<evidence type="ECO:0000313" key="10">
    <source>
        <dbReference type="Proteomes" id="UP000050443"/>
    </source>
</evidence>
<comment type="caution">
    <text evidence="9">The sequence shown here is derived from an EMBL/GenBank/DDBJ whole genome shotgun (WGS) entry which is preliminary data.</text>
</comment>
<dbReference type="EMBL" id="JRLF01000007">
    <property type="protein sequence ID" value="KQB41665.1"/>
    <property type="molecule type" value="Genomic_DNA"/>
</dbReference>
<evidence type="ECO:0000256" key="3">
    <source>
        <dbReference type="ARBA" id="ARBA00022692"/>
    </source>
</evidence>
<keyword evidence="5 7" id="KW-1133">Transmembrane helix</keyword>
<comment type="subcellular location">
    <subcellularLocation>
        <location evidence="1">Membrane</location>
        <topology evidence="1">Multi-pass membrane protein</topology>
    </subcellularLocation>
</comment>
<feature type="transmembrane region" description="Helical" evidence="7">
    <location>
        <begin position="12"/>
        <end position="32"/>
    </location>
</feature>
<feature type="transmembrane region" description="Helical" evidence="7">
    <location>
        <begin position="192"/>
        <end position="213"/>
    </location>
</feature>
<feature type="transmembrane region" description="Helical" evidence="7">
    <location>
        <begin position="83"/>
        <end position="106"/>
    </location>
</feature>
<feature type="transmembrane region" description="Helical" evidence="7">
    <location>
        <begin position="151"/>
        <end position="172"/>
    </location>
</feature>
<proteinExistence type="inferred from homology"/>
<evidence type="ECO:0000256" key="5">
    <source>
        <dbReference type="ARBA" id="ARBA00022989"/>
    </source>
</evidence>
<dbReference type="InterPro" id="IPR050925">
    <property type="entry name" value="Rhomboid_protease_S54"/>
</dbReference>
<dbReference type="Proteomes" id="UP000050443">
    <property type="component" value="Unassembled WGS sequence"/>
</dbReference>
<dbReference type="PATRIC" id="fig|362413.3.peg.3934"/>
<dbReference type="AlphaFoldDB" id="A0A0Q0S7Z5"/>
<dbReference type="PANTHER" id="PTHR43731:SF14">
    <property type="entry name" value="PRESENILIN-ASSOCIATED RHOMBOID-LIKE PROTEIN, MITOCHONDRIAL"/>
    <property type="match status" value="1"/>
</dbReference>
<feature type="domain" description="Peptidase S54 rhomboid" evidence="8">
    <location>
        <begin position="43"/>
        <end position="105"/>
    </location>
</feature>